<dbReference type="PANTHER" id="PTHR30038:SF0">
    <property type="entry name" value="TUNGSTEN-CONTAINING ALDEHYDE FERREDOXIN OXIDOREDUCTASE"/>
    <property type="match status" value="1"/>
</dbReference>
<keyword evidence="11" id="KW-1185">Reference proteome</keyword>
<dbReference type="GO" id="GO:0009055">
    <property type="term" value="F:electron transfer activity"/>
    <property type="evidence" value="ECO:0007669"/>
    <property type="project" value="InterPro"/>
</dbReference>
<dbReference type="GO" id="GO:0016625">
    <property type="term" value="F:oxidoreductase activity, acting on the aldehyde or oxo group of donors, iron-sulfur protein as acceptor"/>
    <property type="evidence" value="ECO:0007669"/>
    <property type="project" value="InterPro"/>
</dbReference>
<name>A0A1M5BYN2_9FIRM</name>
<evidence type="ECO:0000256" key="5">
    <source>
        <dbReference type="ARBA" id="ARBA00023002"/>
    </source>
</evidence>
<dbReference type="Gene3D" id="1.10.599.10">
    <property type="entry name" value="Aldehyde Ferredoxin Oxidoreductase Protein, subunit A, domain 3"/>
    <property type="match status" value="1"/>
</dbReference>
<evidence type="ECO:0000313" key="10">
    <source>
        <dbReference type="EMBL" id="SHF47535.1"/>
    </source>
</evidence>
<dbReference type="Gene3D" id="3.60.9.10">
    <property type="entry name" value="Aldehyde ferredoxin oxidoreductase, N-terminal domain"/>
    <property type="match status" value="1"/>
</dbReference>
<evidence type="ECO:0000259" key="9">
    <source>
        <dbReference type="SMART" id="SM00790"/>
    </source>
</evidence>
<dbReference type="Pfam" id="PF02730">
    <property type="entry name" value="AFOR_N"/>
    <property type="match status" value="1"/>
</dbReference>
<dbReference type="Proteomes" id="UP000184148">
    <property type="component" value="Unassembled WGS sequence"/>
</dbReference>
<feature type="domain" description="Aldehyde ferredoxin oxidoreductase N-terminal" evidence="9">
    <location>
        <begin position="6"/>
        <end position="207"/>
    </location>
</feature>
<evidence type="ECO:0000256" key="4">
    <source>
        <dbReference type="ARBA" id="ARBA00022723"/>
    </source>
</evidence>
<comment type="cofactor">
    <cofactor evidence="1">
        <name>[4Fe-4S] cluster</name>
        <dbReference type="ChEBI" id="CHEBI:49883"/>
    </cofactor>
</comment>
<comment type="cofactor">
    <cofactor evidence="8">
        <name>tungstopterin</name>
        <dbReference type="ChEBI" id="CHEBI:30402"/>
    </cofactor>
</comment>
<dbReference type="STRING" id="1121429.SAMN02745133_02742"/>
<dbReference type="SMART" id="SM00790">
    <property type="entry name" value="AFOR_N"/>
    <property type="match status" value="1"/>
</dbReference>
<evidence type="ECO:0000256" key="7">
    <source>
        <dbReference type="ARBA" id="ARBA00023014"/>
    </source>
</evidence>
<reference evidence="11" key="1">
    <citation type="submission" date="2016-11" db="EMBL/GenBank/DDBJ databases">
        <authorList>
            <person name="Varghese N."/>
            <person name="Submissions S."/>
        </authorList>
    </citation>
    <scope>NUCLEOTIDE SEQUENCE [LARGE SCALE GENOMIC DNA]</scope>
    <source>
        <strain evidence="11">DSM 12395</strain>
    </source>
</reference>
<dbReference type="InterPro" id="IPR013983">
    <property type="entry name" value="Ald_Fedxn_OxRdtase_N"/>
</dbReference>
<dbReference type="GO" id="GO:0051539">
    <property type="term" value="F:4 iron, 4 sulfur cluster binding"/>
    <property type="evidence" value="ECO:0007669"/>
    <property type="project" value="UniProtKB-KW"/>
</dbReference>
<evidence type="ECO:0000256" key="2">
    <source>
        <dbReference type="ARBA" id="ARBA00011032"/>
    </source>
</evidence>
<dbReference type="SUPFAM" id="SSF56228">
    <property type="entry name" value="Aldehyde ferredoxin oxidoreductase, N-terminal domain"/>
    <property type="match status" value="1"/>
</dbReference>
<keyword evidence="5" id="KW-0560">Oxidoreductase</keyword>
<sequence>MQWFGYAGKLLYVNLSNGNYEVKELAPEQAKKYLGGKGLAASILYDRLQPGQDPLGPENLLVFATGPLTATLAPTSSRMIVATKSPLTGLWLDSNAGGFLGREIKFAGYDALIVEGKSLEPVYILIEDDRVELRPANNLWGKDTFETHQTLKELHGPDYRVAAIGQAGERMDKLAAIISEARAFGRGGAGAVMGSKNLKAIVVRGTRGINIADYQKFVDYVKEAFNEVAIHPDTGGGRNHYGTSVIYSFINEAGVHPVENFRKGKFTGTDTINEEVLRSKYYKKDKACSSCPIACSKLAKVDEGKYQGKFTEGPEYEDVWSFGAQCGNTDLGAVIYAEYLCDAYGLDATSVGNVVGFAMECFEQGALTEEEIGYPLRFGDTEAMIKTVEAICQGQGIGKLLAQGVRYASEQIGKGSEKWAMHVKGMELPAYDPRGAFGMGLAYATSDRGGCHLRSWPIAQEVLAANRMDPFSVEFKAEFIKSEQDLIAVIDSLGLCLFATFALSLKQIVGMLSALTGIQEFNSGEKLMVIGERIYNLTRLFNLREGMAPASDTLPERLLTEQLAEGPAAGQVVPLDIMLKEYYTIRHWDEAGRPLPAKLEELGL</sequence>
<evidence type="ECO:0000256" key="3">
    <source>
        <dbReference type="ARBA" id="ARBA00022485"/>
    </source>
</evidence>
<dbReference type="InterPro" id="IPR013984">
    <property type="entry name" value="Ald_Fedxn_OxRdtase_dom2"/>
</dbReference>
<dbReference type="InterPro" id="IPR013985">
    <property type="entry name" value="Ald_Fedxn_OxRdtase_dom3"/>
</dbReference>
<accession>A0A1M5BYN2</accession>
<evidence type="ECO:0000256" key="1">
    <source>
        <dbReference type="ARBA" id="ARBA00001966"/>
    </source>
</evidence>
<organism evidence="10 11">
    <name type="scientific">Desulforamulus putei DSM 12395</name>
    <dbReference type="NCBI Taxonomy" id="1121429"/>
    <lineage>
        <taxon>Bacteria</taxon>
        <taxon>Bacillati</taxon>
        <taxon>Bacillota</taxon>
        <taxon>Clostridia</taxon>
        <taxon>Eubacteriales</taxon>
        <taxon>Peptococcaceae</taxon>
        <taxon>Desulforamulus</taxon>
    </lineage>
</organism>
<dbReference type="OrthoDB" id="9763894at2"/>
<protein>
    <submittedName>
        <fullName evidence="10">Aldehyde:ferredoxin oxidoreductase</fullName>
    </submittedName>
</protein>
<proteinExistence type="inferred from homology"/>
<dbReference type="Pfam" id="PF01314">
    <property type="entry name" value="AFOR_C"/>
    <property type="match status" value="1"/>
</dbReference>
<dbReference type="InterPro" id="IPR001203">
    <property type="entry name" value="OxRdtase_Ald_Fedxn_C"/>
</dbReference>
<dbReference type="RefSeq" id="WP_073239940.1">
    <property type="nucleotide sequence ID" value="NZ_FQUY01000026.1"/>
</dbReference>
<dbReference type="EMBL" id="FQUY01000026">
    <property type="protein sequence ID" value="SHF47535.1"/>
    <property type="molecule type" value="Genomic_DNA"/>
</dbReference>
<dbReference type="PANTHER" id="PTHR30038">
    <property type="entry name" value="ALDEHYDE FERREDOXIN OXIDOREDUCTASE"/>
    <property type="match status" value="1"/>
</dbReference>
<keyword evidence="7" id="KW-0411">Iron-sulfur</keyword>
<evidence type="ECO:0000256" key="6">
    <source>
        <dbReference type="ARBA" id="ARBA00023004"/>
    </source>
</evidence>
<comment type="similarity">
    <text evidence="2">Belongs to the AOR/FOR family.</text>
</comment>
<evidence type="ECO:0000313" key="11">
    <source>
        <dbReference type="Proteomes" id="UP000184148"/>
    </source>
</evidence>
<dbReference type="InterPro" id="IPR036503">
    <property type="entry name" value="Ald_Fedxn_OxRdtase_N_sf"/>
</dbReference>
<dbReference type="InterPro" id="IPR051919">
    <property type="entry name" value="W-dependent_AOR"/>
</dbReference>
<dbReference type="AlphaFoldDB" id="A0A1M5BYN2"/>
<keyword evidence="6" id="KW-0408">Iron</keyword>
<gene>
    <name evidence="10" type="ORF">SAMN02745133_02742</name>
</gene>
<dbReference type="GO" id="GO:0046872">
    <property type="term" value="F:metal ion binding"/>
    <property type="evidence" value="ECO:0007669"/>
    <property type="project" value="UniProtKB-KW"/>
</dbReference>
<dbReference type="Gene3D" id="1.10.569.10">
    <property type="entry name" value="Aldehyde Ferredoxin Oxidoreductase Protein, subunit A, domain 2"/>
    <property type="match status" value="1"/>
</dbReference>
<dbReference type="InterPro" id="IPR036021">
    <property type="entry name" value="Tungsten_al_ferr_oxy-like_C"/>
</dbReference>
<evidence type="ECO:0000256" key="8">
    <source>
        <dbReference type="ARBA" id="ARBA00049934"/>
    </source>
</evidence>
<keyword evidence="3" id="KW-0004">4Fe-4S</keyword>
<keyword evidence="4" id="KW-0479">Metal-binding</keyword>
<dbReference type="SUPFAM" id="SSF48310">
    <property type="entry name" value="Aldehyde ferredoxin oxidoreductase, C-terminal domains"/>
    <property type="match status" value="1"/>
</dbReference>